<proteinExistence type="predicted"/>
<evidence type="ECO:0000313" key="2">
    <source>
        <dbReference type="Proteomes" id="UP000298061"/>
    </source>
</evidence>
<sequence>MSAVAQRVITRSERAVLRFKWRGGESMYSLADQHQCSIRTVRRAVENHSWDDLTEDNIHVQQWKADNIDDEYLVAGLESINIADMQHDNPIVNDVQAEGDGKRSSLAIKVVVESIIFRLHAHILATDHDHDGKRWNLNTVEFVEFIEFLHSINMRSVEHLQRFKKLGIRSISDIKFLKEVEERVKTYVEEALIQVGFTQSECLTLFNAV</sequence>
<dbReference type="EMBL" id="SFCI01000385">
    <property type="protein sequence ID" value="TFY80139.1"/>
    <property type="molecule type" value="Genomic_DNA"/>
</dbReference>
<dbReference type="AlphaFoldDB" id="A0A4Z0A2P1"/>
<protein>
    <submittedName>
        <fullName evidence="1">Uncharacterized protein</fullName>
    </submittedName>
</protein>
<accession>A0A4Z0A2P1</accession>
<gene>
    <name evidence="1" type="ORF">EWM64_g3872</name>
</gene>
<name>A0A4Z0A2P1_9AGAM</name>
<keyword evidence="2" id="KW-1185">Reference proteome</keyword>
<reference evidence="1 2" key="1">
    <citation type="submission" date="2019-02" db="EMBL/GenBank/DDBJ databases">
        <title>Genome sequencing of the rare red list fungi Hericium alpestre (H. flagellum).</title>
        <authorList>
            <person name="Buettner E."/>
            <person name="Kellner H."/>
        </authorList>
    </citation>
    <scope>NUCLEOTIDE SEQUENCE [LARGE SCALE GENOMIC DNA]</scope>
    <source>
        <strain evidence="1 2">DSM 108284</strain>
    </source>
</reference>
<organism evidence="1 2">
    <name type="scientific">Hericium alpestre</name>
    <dbReference type="NCBI Taxonomy" id="135208"/>
    <lineage>
        <taxon>Eukaryota</taxon>
        <taxon>Fungi</taxon>
        <taxon>Dikarya</taxon>
        <taxon>Basidiomycota</taxon>
        <taxon>Agaricomycotina</taxon>
        <taxon>Agaricomycetes</taxon>
        <taxon>Russulales</taxon>
        <taxon>Hericiaceae</taxon>
        <taxon>Hericium</taxon>
    </lineage>
</organism>
<evidence type="ECO:0000313" key="1">
    <source>
        <dbReference type="EMBL" id="TFY80139.1"/>
    </source>
</evidence>
<comment type="caution">
    <text evidence="1">The sequence shown here is derived from an EMBL/GenBank/DDBJ whole genome shotgun (WGS) entry which is preliminary data.</text>
</comment>
<dbReference type="Proteomes" id="UP000298061">
    <property type="component" value="Unassembled WGS sequence"/>
</dbReference>